<dbReference type="Proteomes" id="UP000190135">
    <property type="component" value="Unassembled WGS sequence"/>
</dbReference>
<dbReference type="InterPro" id="IPR038396">
    <property type="entry name" value="SpoIIAA-like_sf"/>
</dbReference>
<evidence type="ECO:0000313" key="1">
    <source>
        <dbReference type="EMBL" id="SKA35118.1"/>
    </source>
</evidence>
<reference evidence="1 2" key="1">
    <citation type="submission" date="2017-02" db="EMBL/GenBank/DDBJ databases">
        <authorList>
            <person name="Peterson S.W."/>
        </authorList>
    </citation>
    <scope>NUCLEOTIDE SEQUENCE [LARGE SCALE GENOMIC DNA]</scope>
    <source>
        <strain evidence="1 2">USBA 369</strain>
    </source>
</reference>
<keyword evidence="2" id="KW-1185">Reference proteome</keyword>
<accession>A0A1T4T4N8</accession>
<dbReference type="SUPFAM" id="SSF52091">
    <property type="entry name" value="SpoIIaa-like"/>
    <property type="match status" value="1"/>
</dbReference>
<dbReference type="InterPro" id="IPR036513">
    <property type="entry name" value="STAS_dom_sf"/>
</dbReference>
<gene>
    <name evidence="1" type="ORF">SAMN05428963_11869</name>
</gene>
<dbReference type="RefSeq" id="WP_078710067.1">
    <property type="nucleotide sequence ID" value="NZ_FUXL01000018.1"/>
</dbReference>
<organism evidence="1 2">
    <name type="scientific">Consotaella salsifontis</name>
    <dbReference type="NCBI Taxonomy" id="1365950"/>
    <lineage>
        <taxon>Bacteria</taxon>
        <taxon>Pseudomonadati</taxon>
        <taxon>Pseudomonadota</taxon>
        <taxon>Alphaproteobacteria</taxon>
        <taxon>Hyphomicrobiales</taxon>
        <taxon>Aurantimonadaceae</taxon>
        <taxon>Consotaella</taxon>
    </lineage>
</organism>
<evidence type="ECO:0000313" key="2">
    <source>
        <dbReference type="Proteomes" id="UP000190135"/>
    </source>
</evidence>
<dbReference type="InterPro" id="IPR021866">
    <property type="entry name" value="SpoIIAA-like"/>
</dbReference>
<name>A0A1T4T4N8_9HYPH</name>
<dbReference type="Pfam" id="PF11964">
    <property type="entry name" value="SpoIIAA-like"/>
    <property type="match status" value="1"/>
</dbReference>
<dbReference type="Gene3D" id="3.40.50.10600">
    <property type="entry name" value="SpoIIaa-like domains"/>
    <property type="match status" value="1"/>
</dbReference>
<dbReference type="OrthoDB" id="5457369at2"/>
<dbReference type="EMBL" id="FUXL01000018">
    <property type="protein sequence ID" value="SKA35118.1"/>
    <property type="molecule type" value="Genomic_DNA"/>
</dbReference>
<protein>
    <submittedName>
        <fullName evidence="1">SpoIIAA-like</fullName>
    </submittedName>
</protein>
<dbReference type="AlphaFoldDB" id="A0A1T4T4N8"/>
<proteinExistence type="predicted"/>
<dbReference type="STRING" id="1365950.SAMN05428963_11869"/>
<sequence length="130" mass="14124">MLSVTPSPSNILIIETRGKLDGDDIDRAIAAYEDKLAGAGEAKISTLAVLRDFDGMTAEALLKDVRYGLARLGDLGRVHRVAVVTDANWLRRIADLQNIVLPRVEIRAFPMADESSARSWLGLPPVTPTT</sequence>